<comment type="caution">
    <text evidence="4">The sequence shown here is derived from an EMBL/GenBank/DDBJ whole genome shotgun (WGS) entry which is preliminary data.</text>
</comment>
<sequence>MLWKYIMDVSKGCSVISLDGFGGIAYLLDQSGRVVDCNKEMEIAIGITREDILFHRFVDFDANTGVLIDGLHDTMLGNVEESVASPIVGFGSSYAQVVDLLDLDCGDRRLMLSMEKRLIKDHNGNNLGLLSVGFDLENAKDEVIELSTFKELLSEHKQLLETILYKARMAASVAADQDEALVDASEKDKFAKFKMHVDQFSEDLSLSCSKLNRISVDKFVVSQVNKGQGLFYYRLLYVSDHGPLSAYYNELVSNECFNPYVCSVEEFEDELVFWSKLGSGFFDLLIVEACNNRIPSWTWKVSDRCLVFVVGNSDESSKNNILTNRACFISDENEVGVVDQIFSQWNISKVEHVRERVWKQGCFNVLIVEDYAESRESLAELVDVLLESYDLDFATNVVTAVNGSEAFNFAVNITFDLIILDLGLPDVTGFEVAKKLRSLEQIGNLTYSYIVVNTGHCFDLVMSNERVQKYGFDQVYLKPSLASSIDGILRQFVDENARCVEAECGV</sequence>
<feature type="modified residue" description="4-aspartylphosphate" evidence="2">
    <location>
        <position position="421"/>
    </location>
</feature>
<dbReference type="GO" id="GO:0000160">
    <property type="term" value="P:phosphorelay signal transduction system"/>
    <property type="evidence" value="ECO:0007669"/>
    <property type="project" value="InterPro"/>
</dbReference>
<evidence type="ECO:0000313" key="5">
    <source>
        <dbReference type="Proteomes" id="UP000636949"/>
    </source>
</evidence>
<dbReference type="Pfam" id="PF00072">
    <property type="entry name" value="Response_reg"/>
    <property type="match status" value="1"/>
</dbReference>
<dbReference type="InterPro" id="IPR001789">
    <property type="entry name" value="Sig_transdc_resp-reg_receiver"/>
</dbReference>
<reference evidence="4" key="1">
    <citation type="journal article" date="2014" name="Int. J. Syst. Evol. Microbiol.">
        <title>Complete genome sequence of Corynebacterium casei LMG S-19264T (=DSM 44701T), isolated from a smear-ripened cheese.</title>
        <authorList>
            <consortium name="US DOE Joint Genome Institute (JGI-PGF)"/>
            <person name="Walter F."/>
            <person name="Albersmeier A."/>
            <person name="Kalinowski J."/>
            <person name="Ruckert C."/>
        </authorList>
    </citation>
    <scope>NUCLEOTIDE SEQUENCE</scope>
    <source>
        <strain evidence="4">CGMCC 1.15758</strain>
    </source>
</reference>
<feature type="domain" description="Response regulatory" evidence="3">
    <location>
        <begin position="364"/>
        <end position="493"/>
    </location>
</feature>
<dbReference type="InterPro" id="IPR050595">
    <property type="entry name" value="Bact_response_regulator"/>
</dbReference>
<dbReference type="EMBL" id="BMJS01000006">
    <property type="protein sequence ID" value="GGF93634.1"/>
    <property type="molecule type" value="Genomic_DNA"/>
</dbReference>
<dbReference type="SMART" id="SM00448">
    <property type="entry name" value="REC"/>
    <property type="match status" value="1"/>
</dbReference>
<keyword evidence="1 2" id="KW-0597">Phosphoprotein</keyword>
<protein>
    <recommendedName>
        <fullName evidence="3">Response regulatory domain-containing protein</fullName>
    </recommendedName>
</protein>
<dbReference type="PROSITE" id="PS50110">
    <property type="entry name" value="RESPONSE_REGULATORY"/>
    <property type="match status" value="1"/>
</dbReference>
<keyword evidence="5" id="KW-1185">Reference proteome</keyword>
<evidence type="ECO:0000256" key="2">
    <source>
        <dbReference type="PROSITE-ProRule" id="PRU00169"/>
    </source>
</evidence>
<gene>
    <name evidence="4" type="ORF">GCM10010995_08520</name>
</gene>
<dbReference type="AlphaFoldDB" id="A0A8J3E8A6"/>
<reference evidence="4" key="2">
    <citation type="submission" date="2020-09" db="EMBL/GenBank/DDBJ databases">
        <authorList>
            <person name="Sun Q."/>
            <person name="Zhou Y."/>
        </authorList>
    </citation>
    <scope>NUCLEOTIDE SEQUENCE</scope>
    <source>
        <strain evidence="4">CGMCC 1.15758</strain>
    </source>
</reference>
<evidence type="ECO:0000256" key="1">
    <source>
        <dbReference type="ARBA" id="ARBA00022553"/>
    </source>
</evidence>
<proteinExistence type="predicted"/>
<dbReference type="Proteomes" id="UP000636949">
    <property type="component" value="Unassembled WGS sequence"/>
</dbReference>
<organism evidence="4 5">
    <name type="scientific">Cysteiniphilum litorale</name>
    <dbReference type="NCBI Taxonomy" id="2056700"/>
    <lineage>
        <taxon>Bacteria</taxon>
        <taxon>Pseudomonadati</taxon>
        <taxon>Pseudomonadota</taxon>
        <taxon>Gammaproteobacteria</taxon>
        <taxon>Thiotrichales</taxon>
        <taxon>Fastidiosibacteraceae</taxon>
        <taxon>Cysteiniphilum</taxon>
    </lineage>
</organism>
<accession>A0A8J3E8A6</accession>
<dbReference type="SUPFAM" id="SSF52172">
    <property type="entry name" value="CheY-like"/>
    <property type="match status" value="1"/>
</dbReference>
<evidence type="ECO:0000313" key="4">
    <source>
        <dbReference type="EMBL" id="GGF93634.1"/>
    </source>
</evidence>
<dbReference type="Gene3D" id="3.40.50.2300">
    <property type="match status" value="1"/>
</dbReference>
<dbReference type="PANTHER" id="PTHR44591">
    <property type="entry name" value="STRESS RESPONSE REGULATOR PROTEIN 1"/>
    <property type="match status" value="1"/>
</dbReference>
<dbReference type="PANTHER" id="PTHR44591:SF3">
    <property type="entry name" value="RESPONSE REGULATORY DOMAIN-CONTAINING PROTEIN"/>
    <property type="match status" value="1"/>
</dbReference>
<dbReference type="InterPro" id="IPR011006">
    <property type="entry name" value="CheY-like_superfamily"/>
</dbReference>
<name>A0A8J3E8A6_9GAMM</name>
<evidence type="ECO:0000259" key="3">
    <source>
        <dbReference type="PROSITE" id="PS50110"/>
    </source>
</evidence>